<keyword evidence="2 5" id="KW-0240">DNA-directed RNA polymerase</keyword>
<dbReference type="InterPro" id="IPR036898">
    <property type="entry name" value="RNA_pol_Rpb7-like_N_sf"/>
</dbReference>
<dbReference type="EMBL" id="JBBNAE010000004">
    <property type="protein sequence ID" value="KAK9129564.1"/>
    <property type="molecule type" value="Genomic_DNA"/>
</dbReference>
<evidence type="ECO:0000256" key="5">
    <source>
        <dbReference type="RuleBase" id="RU369086"/>
    </source>
</evidence>
<accession>A0AAP0P496</accession>
<dbReference type="GO" id="GO:0005736">
    <property type="term" value="C:RNA polymerase I complex"/>
    <property type="evidence" value="ECO:0007669"/>
    <property type="project" value="TreeGrafter"/>
</dbReference>
<protein>
    <recommendedName>
        <fullName evidence="5">DNA-directed RNA polymerase subunit</fullName>
    </recommendedName>
</protein>
<dbReference type="InterPro" id="IPR045113">
    <property type="entry name" value="Rpb7-like"/>
</dbReference>
<gene>
    <name evidence="6" type="ORF">Sjap_010051</name>
</gene>
<evidence type="ECO:0000256" key="1">
    <source>
        <dbReference type="ARBA" id="ARBA00004123"/>
    </source>
</evidence>
<name>A0AAP0P496_9MAGN</name>
<dbReference type="FunFam" id="3.30.1490.120:FF:000006">
    <property type="entry name" value="DNA-directed RNA polymerase"/>
    <property type="match status" value="1"/>
</dbReference>
<sequence length="262" mass="29974">MEGLKVSNANLVVYLHPSKSTRVREAVLRELSALLFKYNERFDGVVLAHEVISQSKAAKILPGVHPYFGVRLQAKLLLFSPKPYTLVEGKVVKLGKESIHVIVLGFSAAAITEEDIRKEFRYTSKHGEEVYASSSHKRHVINVGSMIRFSVKRFDEEALHISGSLLPANTGCIKWLEKHNEDDSQLERFEIHFFPRSITTIYCFPCLRRYKAVPALRESSGQRRREGVKQTSMNRSILMREHIKTHQAFQKSRKDSVLIEVL</sequence>
<evidence type="ECO:0000256" key="4">
    <source>
        <dbReference type="ARBA" id="ARBA00023242"/>
    </source>
</evidence>
<dbReference type="GO" id="GO:0006362">
    <property type="term" value="P:transcription elongation by RNA polymerase I"/>
    <property type="evidence" value="ECO:0007669"/>
    <property type="project" value="TreeGrafter"/>
</dbReference>
<reference evidence="6 7" key="1">
    <citation type="submission" date="2024-01" db="EMBL/GenBank/DDBJ databases">
        <title>Genome assemblies of Stephania.</title>
        <authorList>
            <person name="Yang L."/>
        </authorList>
    </citation>
    <scope>NUCLEOTIDE SEQUENCE [LARGE SCALE GENOMIC DNA]</scope>
    <source>
        <strain evidence="6">QJT</strain>
        <tissue evidence="6">Leaf</tissue>
    </source>
</reference>
<dbReference type="PANTHER" id="PTHR12709">
    <property type="entry name" value="DNA-DIRECTED RNA POLYMERASE II, III"/>
    <property type="match status" value="1"/>
</dbReference>
<proteinExistence type="predicted"/>
<dbReference type="Proteomes" id="UP001417504">
    <property type="component" value="Unassembled WGS sequence"/>
</dbReference>
<keyword evidence="7" id="KW-1185">Reference proteome</keyword>
<dbReference type="Gene3D" id="2.40.50.1060">
    <property type="match status" value="1"/>
</dbReference>
<comment type="function">
    <text evidence="5">DNA-dependent RNA polymerase which catalyzes the transcription of DNA into RNA using the four ribonucleoside triphosphates as substrates.</text>
</comment>
<evidence type="ECO:0000256" key="2">
    <source>
        <dbReference type="ARBA" id="ARBA00022478"/>
    </source>
</evidence>
<evidence type="ECO:0000313" key="6">
    <source>
        <dbReference type="EMBL" id="KAK9129564.1"/>
    </source>
</evidence>
<dbReference type="Gene3D" id="3.30.1490.120">
    <property type="entry name" value="RNA polymerase Rpb7-like, N-terminal domain"/>
    <property type="match status" value="1"/>
</dbReference>
<dbReference type="PANTHER" id="PTHR12709:SF5">
    <property type="entry name" value="DNA-DIRECTED RNA POLYMERASE I SUBUNIT RPA43"/>
    <property type="match status" value="1"/>
</dbReference>
<comment type="subcellular location">
    <subcellularLocation>
        <location evidence="1 5">Nucleus</location>
    </subcellularLocation>
</comment>
<dbReference type="GO" id="GO:0006352">
    <property type="term" value="P:DNA-templated transcription initiation"/>
    <property type="evidence" value="ECO:0007669"/>
    <property type="project" value="UniProtKB-UniRule"/>
</dbReference>
<keyword evidence="3 5" id="KW-0804">Transcription</keyword>
<comment type="caution">
    <text evidence="6">The sequence shown here is derived from an EMBL/GenBank/DDBJ whole genome shotgun (WGS) entry which is preliminary data.</text>
</comment>
<dbReference type="AlphaFoldDB" id="A0AAP0P496"/>
<evidence type="ECO:0000313" key="7">
    <source>
        <dbReference type="Proteomes" id="UP001417504"/>
    </source>
</evidence>
<organism evidence="6 7">
    <name type="scientific">Stephania japonica</name>
    <dbReference type="NCBI Taxonomy" id="461633"/>
    <lineage>
        <taxon>Eukaryota</taxon>
        <taxon>Viridiplantae</taxon>
        <taxon>Streptophyta</taxon>
        <taxon>Embryophyta</taxon>
        <taxon>Tracheophyta</taxon>
        <taxon>Spermatophyta</taxon>
        <taxon>Magnoliopsida</taxon>
        <taxon>Ranunculales</taxon>
        <taxon>Menispermaceae</taxon>
        <taxon>Menispermoideae</taxon>
        <taxon>Cissampelideae</taxon>
        <taxon>Stephania</taxon>
    </lineage>
</organism>
<evidence type="ECO:0000256" key="3">
    <source>
        <dbReference type="ARBA" id="ARBA00023163"/>
    </source>
</evidence>
<keyword evidence="4 5" id="KW-0539">Nucleus</keyword>